<feature type="transmembrane region" description="Helical" evidence="1">
    <location>
        <begin position="6"/>
        <end position="22"/>
    </location>
</feature>
<dbReference type="RefSeq" id="WP_262064949.1">
    <property type="nucleotide sequence ID" value="NZ_JAMXOD010000002.1"/>
</dbReference>
<keyword evidence="1" id="KW-1133">Transmembrane helix</keyword>
<dbReference type="PANTHER" id="PTHR31302:SF0">
    <property type="entry name" value="TRANSMEMBRANE PROTEIN WITH METALLOPHOSPHOESTERASE DOMAIN"/>
    <property type="match status" value="1"/>
</dbReference>
<dbReference type="InterPro" id="IPR051158">
    <property type="entry name" value="Metallophosphoesterase_sf"/>
</dbReference>
<feature type="transmembrane region" description="Helical" evidence="1">
    <location>
        <begin position="42"/>
        <end position="63"/>
    </location>
</feature>
<protein>
    <submittedName>
        <fullName evidence="3">Metallophosphoesterase</fullName>
    </submittedName>
</protein>
<keyword evidence="1" id="KW-0812">Transmembrane</keyword>
<evidence type="ECO:0000313" key="4">
    <source>
        <dbReference type="Proteomes" id="UP001523566"/>
    </source>
</evidence>
<dbReference type="InterPro" id="IPR029052">
    <property type="entry name" value="Metallo-depent_PP-like"/>
</dbReference>
<reference evidence="3 4" key="1">
    <citation type="journal article" date="2022" name="Genome Biol. Evol.">
        <title>Host diet, physiology and behaviors set the stage for Lachnospiraceae cladogenesis.</title>
        <authorList>
            <person name="Vera-Ponce De Leon A."/>
            <person name="Schneider M."/>
            <person name="Jahnes B.C."/>
            <person name="Sadowski V."/>
            <person name="Camuy-Velez L.A."/>
            <person name="Duan J."/>
            <person name="Sabree Z.L."/>
        </authorList>
    </citation>
    <scope>NUCLEOTIDE SEQUENCE [LARGE SCALE GENOMIC DNA]</scope>
    <source>
        <strain evidence="3 4">PAL113</strain>
    </source>
</reference>
<organism evidence="3 4">
    <name type="scientific">Aequitasia blattaphilus</name>
    <dbReference type="NCBI Taxonomy" id="2949332"/>
    <lineage>
        <taxon>Bacteria</taxon>
        <taxon>Bacillati</taxon>
        <taxon>Bacillota</taxon>
        <taxon>Clostridia</taxon>
        <taxon>Lachnospirales</taxon>
        <taxon>Lachnospiraceae</taxon>
        <taxon>Aequitasia</taxon>
    </lineage>
</organism>
<keyword evidence="4" id="KW-1185">Reference proteome</keyword>
<dbReference type="EMBL" id="JAMZFW010000002">
    <property type="protein sequence ID" value="MCP1101166.1"/>
    <property type="molecule type" value="Genomic_DNA"/>
</dbReference>
<dbReference type="Gene3D" id="3.60.21.10">
    <property type="match status" value="1"/>
</dbReference>
<dbReference type="PANTHER" id="PTHR31302">
    <property type="entry name" value="TRANSMEMBRANE PROTEIN WITH METALLOPHOSPHOESTERASE DOMAIN-RELATED"/>
    <property type="match status" value="1"/>
</dbReference>
<evidence type="ECO:0000313" key="3">
    <source>
        <dbReference type="EMBL" id="MCP1101166.1"/>
    </source>
</evidence>
<accession>A0ABT1E8G9</accession>
<feature type="transmembrane region" description="Helical" evidence="1">
    <location>
        <begin position="107"/>
        <end position="128"/>
    </location>
</feature>
<sequence>MVAIFLAPIYILFNVYIIRWLLKWMGACSHHFKKNWMKTLVILIYSFFALSILTSFFFPVRWLKVITNIWFGMALYIILTILIVDLIRILLKYVIPIDKEKLASKKLFVTTGTICVIFILAISTYGVLNAKHIREVSYDVSIEKKTEHIKTLKIALVADFHLGYNTGNFMMEQMVRKINEADVDLVVIAGDIFDNEYDAIEDPEKIIETLKGLKSTYGSYACYGNHDIEEKILAGFTFKQEGKKMSDPRMDELLEKSNILLLKDEGVLIENDFYLYGRPDKERPNRGITVRKTPSEITKDMDLSKPVILMDHEPAQLSELSKAGVDLDLAGHTHDGQMFPGNLTIKLMWENAYGLLKKGDMTNITTSGIGVFGPNMRVGANPEIAYVTVRFQ</sequence>
<gene>
    <name evidence="3" type="ORF">NK125_01900</name>
</gene>
<evidence type="ECO:0000256" key="1">
    <source>
        <dbReference type="SAM" id="Phobius"/>
    </source>
</evidence>
<dbReference type="InterPro" id="IPR004843">
    <property type="entry name" value="Calcineurin-like_PHP"/>
</dbReference>
<evidence type="ECO:0000259" key="2">
    <source>
        <dbReference type="Pfam" id="PF00149"/>
    </source>
</evidence>
<keyword evidence="1" id="KW-0472">Membrane</keyword>
<dbReference type="Proteomes" id="UP001523566">
    <property type="component" value="Unassembled WGS sequence"/>
</dbReference>
<dbReference type="SUPFAM" id="SSF56300">
    <property type="entry name" value="Metallo-dependent phosphatases"/>
    <property type="match status" value="1"/>
</dbReference>
<feature type="domain" description="Calcineurin-like phosphoesterase" evidence="2">
    <location>
        <begin position="152"/>
        <end position="335"/>
    </location>
</feature>
<name>A0ABT1E8G9_9FIRM</name>
<feature type="transmembrane region" description="Helical" evidence="1">
    <location>
        <begin position="69"/>
        <end position="95"/>
    </location>
</feature>
<comment type="caution">
    <text evidence="3">The sequence shown here is derived from an EMBL/GenBank/DDBJ whole genome shotgun (WGS) entry which is preliminary data.</text>
</comment>
<proteinExistence type="predicted"/>
<dbReference type="Pfam" id="PF00149">
    <property type="entry name" value="Metallophos"/>
    <property type="match status" value="1"/>
</dbReference>